<dbReference type="EMBL" id="FQZM01000037">
    <property type="protein sequence ID" value="SHJ48916.1"/>
    <property type="molecule type" value="Genomic_DNA"/>
</dbReference>
<name>A0A1M6JQJ9_9FIRM</name>
<keyword evidence="2" id="KW-1185">Reference proteome</keyword>
<sequence>MLRGDGTGPWGMGPVTGRGMGYCAGYNLPGFANAPGWCRPRRGAGWGAGRRGRFWWGGLPPAVATPSVSENEASVLKAQISHLEKILQGFKQRLEQVQGRSQGQTEQE</sequence>
<dbReference type="OrthoDB" id="9815278at2"/>
<dbReference type="RefSeq" id="WP_072870316.1">
    <property type="nucleotide sequence ID" value="NZ_FQZM01000037.1"/>
</dbReference>
<evidence type="ECO:0008006" key="3">
    <source>
        <dbReference type="Google" id="ProtNLM"/>
    </source>
</evidence>
<gene>
    <name evidence="1" type="ORF">SAMN02745219_02668</name>
</gene>
<dbReference type="Pfam" id="PF17253">
    <property type="entry name" value="DUF5320"/>
    <property type="match status" value="1"/>
</dbReference>
<dbReference type="InterPro" id="IPR035205">
    <property type="entry name" value="DUF5320"/>
</dbReference>
<organism evidence="1 2">
    <name type="scientific">Desulfofundulus thermosubterraneus DSM 16057</name>
    <dbReference type="NCBI Taxonomy" id="1121432"/>
    <lineage>
        <taxon>Bacteria</taxon>
        <taxon>Bacillati</taxon>
        <taxon>Bacillota</taxon>
        <taxon>Clostridia</taxon>
        <taxon>Eubacteriales</taxon>
        <taxon>Peptococcaceae</taxon>
        <taxon>Desulfofundulus</taxon>
    </lineage>
</organism>
<dbReference type="Proteomes" id="UP000184529">
    <property type="component" value="Unassembled WGS sequence"/>
</dbReference>
<accession>A0A1M6JQJ9</accession>
<protein>
    <recommendedName>
        <fullName evidence="3">DUF5320 domain-containing protein</fullName>
    </recommendedName>
</protein>
<dbReference type="STRING" id="1121432.SAMN02745219_02668"/>
<dbReference type="AlphaFoldDB" id="A0A1M6JQJ9"/>
<proteinExistence type="predicted"/>
<evidence type="ECO:0000313" key="2">
    <source>
        <dbReference type="Proteomes" id="UP000184529"/>
    </source>
</evidence>
<reference evidence="2" key="1">
    <citation type="submission" date="2016-11" db="EMBL/GenBank/DDBJ databases">
        <authorList>
            <person name="Varghese N."/>
            <person name="Submissions S."/>
        </authorList>
    </citation>
    <scope>NUCLEOTIDE SEQUENCE [LARGE SCALE GENOMIC DNA]</scope>
    <source>
        <strain evidence="2">DSM 16057</strain>
    </source>
</reference>
<evidence type="ECO:0000313" key="1">
    <source>
        <dbReference type="EMBL" id="SHJ48916.1"/>
    </source>
</evidence>